<dbReference type="RefSeq" id="WP_250749262.1">
    <property type="nucleotide sequence ID" value="NZ_CP098401.1"/>
</dbReference>
<dbReference type="Proteomes" id="UP001055580">
    <property type="component" value="Chromosome"/>
</dbReference>
<feature type="transmembrane region" description="Helical" evidence="1">
    <location>
        <begin position="62"/>
        <end position="78"/>
    </location>
</feature>
<dbReference type="EMBL" id="CP098401">
    <property type="protein sequence ID" value="URW74625.1"/>
    <property type="molecule type" value="Genomic_DNA"/>
</dbReference>
<name>A0ABY4TQF6_9SPHN</name>
<evidence type="ECO:0000256" key="1">
    <source>
        <dbReference type="SAM" id="Phobius"/>
    </source>
</evidence>
<gene>
    <name evidence="2" type="ORF">M9980_08545</name>
</gene>
<sequence length="93" mass="10431">MMSGYFRQFGWSQPVRDGYWFAQKRYGFGAVPATLAGWVATALYVLAIGLIVKAMHSDEVKLILGGALTVAFLAITWLKTDGGWRWRWGSSDR</sequence>
<organism evidence="2 3">
    <name type="scientific">Sphingomonas donggukensis</name>
    <dbReference type="NCBI Taxonomy" id="2949093"/>
    <lineage>
        <taxon>Bacteria</taxon>
        <taxon>Pseudomonadati</taxon>
        <taxon>Pseudomonadota</taxon>
        <taxon>Alphaproteobacteria</taxon>
        <taxon>Sphingomonadales</taxon>
        <taxon>Sphingomonadaceae</taxon>
        <taxon>Sphingomonas</taxon>
    </lineage>
</organism>
<evidence type="ECO:0000313" key="3">
    <source>
        <dbReference type="Proteomes" id="UP001055580"/>
    </source>
</evidence>
<feature type="transmembrane region" description="Helical" evidence="1">
    <location>
        <begin position="26"/>
        <end position="50"/>
    </location>
</feature>
<keyword evidence="1" id="KW-0472">Membrane</keyword>
<evidence type="ECO:0000313" key="2">
    <source>
        <dbReference type="EMBL" id="URW74625.1"/>
    </source>
</evidence>
<keyword evidence="3" id="KW-1185">Reference proteome</keyword>
<proteinExistence type="predicted"/>
<reference evidence="2" key="1">
    <citation type="submission" date="2022-05" db="EMBL/GenBank/DDBJ databases">
        <title>Sphingomonas sp. strain RMG20 Genome sequencing and assembly.</title>
        <authorList>
            <person name="Kim I."/>
        </authorList>
    </citation>
    <scope>NUCLEOTIDE SEQUENCE</scope>
    <source>
        <strain evidence="2">RMG20</strain>
    </source>
</reference>
<accession>A0ABY4TQF6</accession>
<keyword evidence="1" id="KW-1133">Transmembrane helix</keyword>
<keyword evidence="1" id="KW-0812">Transmembrane</keyword>
<protein>
    <submittedName>
        <fullName evidence="2">Uncharacterized protein</fullName>
    </submittedName>
</protein>